<dbReference type="PANTHER" id="PTHR18964">
    <property type="entry name" value="ROK (REPRESSOR, ORF, KINASE) FAMILY"/>
    <property type="match status" value="1"/>
</dbReference>
<dbReference type="SUPFAM" id="SSF53067">
    <property type="entry name" value="Actin-like ATPase domain"/>
    <property type="match status" value="1"/>
</dbReference>
<sequence>MNVRIGIDIGGTKALAVAYGGDGPLAQAHSYTNTDGLAGLTATVSGLVIELAAAPELAGHTIEAIGIGIPGIVDTDRGTVSHGVNVGLDSGDVPLARAITEATGIPTRLSNDVTAATIGAAHYLGSSNDVALISLGTGLAAGLILDGRPRTGLLGSAGEIGHIPYIPSGPECPCGQRGCLELYASGQALSRLWPQGGKHPATHLLAAAQNGDPAAQTALSTWIGAVAHAVTLLVLTLDVAEVLIAGGVTEVGGPLLDALRSELERQANQSRFLSQMGLAERIRLVPSEANIAPLGAALATF</sequence>
<dbReference type="AlphaFoldDB" id="A0A2V1K052"/>
<dbReference type="Gene3D" id="3.30.420.40">
    <property type="match status" value="2"/>
</dbReference>
<evidence type="ECO:0000256" key="1">
    <source>
        <dbReference type="ARBA" id="ARBA00006479"/>
    </source>
</evidence>
<dbReference type="OrthoDB" id="9810372at2"/>
<accession>A0A2V1K052</accession>
<proteinExistence type="inferred from homology"/>
<gene>
    <name evidence="2" type="ORF">DD236_11155</name>
</gene>
<comment type="caution">
    <text evidence="2">The sequence shown here is derived from an EMBL/GenBank/DDBJ whole genome shotgun (WGS) entry which is preliminary data.</text>
</comment>
<evidence type="ECO:0008006" key="4">
    <source>
        <dbReference type="Google" id="ProtNLM"/>
    </source>
</evidence>
<reference evidence="3" key="1">
    <citation type="submission" date="2018-05" db="EMBL/GenBank/DDBJ databases">
        <authorList>
            <person name="Li Y."/>
        </authorList>
    </citation>
    <scope>NUCLEOTIDE SEQUENCE [LARGE SCALE GENOMIC DNA]</scope>
    <source>
        <strain evidence="3">sk1b4</strain>
    </source>
</reference>
<dbReference type="InterPro" id="IPR043129">
    <property type="entry name" value="ATPase_NBD"/>
</dbReference>
<dbReference type="RefSeq" id="WP_109094472.1">
    <property type="nucleotide sequence ID" value="NZ_QETB01000006.1"/>
</dbReference>
<dbReference type="Proteomes" id="UP000245283">
    <property type="component" value="Unassembled WGS sequence"/>
</dbReference>
<organism evidence="2 3">
    <name type="scientific">Ancrocorticia populi</name>
    <dbReference type="NCBI Taxonomy" id="2175228"/>
    <lineage>
        <taxon>Bacteria</taxon>
        <taxon>Bacillati</taxon>
        <taxon>Actinomycetota</taxon>
        <taxon>Actinomycetes</taxon>
        <taxon>Actinomycetales</taxon>
        <taxon>Actinomycetaceae</taxon>
        <taxon>Ancrocorticia</taxon>
    </lineage>
</organism>
<dbReference type="InterPro" id="IPR000600">
    <property type="entry name" value="ROK"/>
</dbReference>
<evidence type="ECO:0000313" key="3">
    <source>
        <dbReference type="Proteomes" id="UP000245283"/>
    </source>
</evidence>
<dbReference type="EMBL" id="QETB01000006">
    <property type="protein sequence ID" value="PWF24576.1"/>
    <property type="molecule type" value="Genomic_DNA"/>
</dbReference>
<keyword evidence="3" id="KW-1185">Reference proteome</keyword>
<protein>
    <recommendedName>
        <fullName evidence="4">Sugar kinase</fullName>
    </recommendedName>
</protein>
<evidence type="ECO:0000313" key="2">
    <source>
        <dbReference type="EMBL" id="PWF24576.1"/>
    </source>
</evidence>
<dbReference type="Pfam" id="PF00480">
    <property type="entry name" value="ROK"/>
    <property type="match status" value="1"/>
</dbReference>
<name>A0A2V1K052_9ACTO</name>
<comment type="similarity">
    <text evidence="1">Belongs to the ROK (NagC/XylR) family.</text>
</comment>
<dbReference type="PANTHER" id="PTHR18964:SF149">
    <property type="entry name" value="BIFUNCTIONAL UDP-N-ACETYLGLUCOSAMINE 2-EPIMERASE_N-ACETYLMANNOSAMINE KINASE"/>
    <property type="match status" value="1"/>
</dbReference>